<dbReference type="EMBL" id="CP009302">
    <property type="protein sequence ID" value="AJC12171.1"/>
    <property type="molecule type" value="Genomic_DNA"/>
</dbReference>
<dbReference type="PRINTS" id="PR00598">
    <property type="entry name" value="HTHMARR"/>
</dbReference>
<dbReference type="Proteomes" id="UP000031121">
    <property type="component" value="Chromosome"/>
</dbReference>
<keyword evidence="2" id="KW-0238">DNA-binding</keyword>
<keyword evidence="3" id="KW-0804">Transcription</keyword>
<reference evidence="5 6" key="2">
    <citation type="journal article" date="2015" name="Genome Announc.">
        <title>Complete Genome Sequence of Coriobacteriaceae Strain 68-1-3, a Novel Mucus-Degrading Isolate from the Swine Intestinal Tract.</title>
        <authorList>
            <person name="Looft T."/>
            <person name="Bayles D.O."/>
            <person name="Alt D.P."/>
            <person name="Stanton T.B."/>
        </authorList>
    </citation>
    <scope>NUCLEOTIDE SEQUENCE [LARGE SCALE GENOMIC DNA]</scope>
    <source>
        <strain evidence="5 6">68-1-3</strain>
    </source>
</reference>
<dbReference type="AlphaFoldDB" id="A0A0A8B3V2"/>
<evidence type="ECO:0000256" key="1">
    <source>
        <dbReference type="ARBA" id="ARBA00023015"/>
    </source>
</evidence>
<keyword evidence="6" id="KW-1185">Reference proteome</keyword>
<dbReference type="KEGG" id="cbac:JI75_05305"/>
<proteinExistence type="predicted"/>
<organism evidence="5 6">
    <name type="scientific">Berryella intestinalis</name>
    <dbReference type="NCBI Taxonomy" id="1531429"/>
    <lineage>
        <taxon>Bacteria</taxon>
        <taxon>Bacillati</taxon>
        <taxon>Actinomycetota</taxon>
        <taxon>Coriobacteriia</taxon>
        <taxon>Eggerthellales</taxon>
        <taxon>Eggerthellaceae</taxon>
        <taxon>Berryella</taxon>
    </lineage>
</organism>
<dbReference type="Gene3D" id="1.10.10.10">
    <property type="entry name" value="Winged helix-like DNA-binding domain superfamily/Winged helix DNA-binding domain"/>
    <property type="match status" value="1"/>
</dbReference>
<dbReference type="PROSITE" id="PS50995">
    <property type="entry name" value="HTH_MARR_2"/>
    <property type="match status" value="1"/>
</dbReference>
<evidence type="ECO:0000259" key="4">
    <source>
        <dbReference type="PROSITE" id="PS50995"/>
    </source>
</evidence>
<keyword evidence="1" id="KW-0805">Transcription regulation</keyword>
<dbReference type="PROSITE" id="PS01117">
    <property type="entry name" value="HTH_MARR_1"/>
    <property type="match status" value="1"/>
</dbReference>
<evidence type="ECO:0000313" key="5">
    <source>
        <dbReference type="EMBL" id="AJC12171.1"/>
    </source>
</evidence>
<dbReference type="InterPro" id="IPR023187">
    <property type="entry name" value="Tscrpt_reg_MarR-type_CS"/>
</dbReference>
<gene>
    <name evidence="5" type="ORF">JI75_05305</name>
</gene>
<feature type="domain" description="HTH marR-type" evidence="4">
    <location>
        <begin position="1"/>
        <end position="140"/>
    </location>
</feature>
<dbReference type="InterPro" id="IPR000835">
    <property type="entry name" value="HTH_MarR-typ"/>
</dbReference>
<dbReference type="SMART" id="SM00347">
    <property type="entry name" value="HTH_MARR"/>
    <property type="match status" value="1"/>
</dbReference>
<dbReference type="HOGENOM" id="CLU_083287_11_1_11"/>
<evidence type="ECO:0000313" key="6">
    <source>
        <dbReference type="Proteomes" id="UP000031121"/>
    </source>
</evidence>
<evidence type="ECO:0000256" key="3">
    <source>
        <dbReference type="ARBA" id="ARBA00023163"/>
    </source>
</evidence>
<protein>
    <submittedName>
        <fullName evidence="5">MarR family transcriptional regulator</fullName>
    </submittedName>
</protein>
<dbReference type="PANTHER" id="PTHR42756">
    <property type="entry name" value="TRANSCRIPTIONAL REGULATOR, MARR"/>
    <property type="match status" value="1"/>
</dbReference>
<name>A0A0A8B3V2_9ACTN</name>
<reference evidence="6" key="1">
    <citation type="submission" date="2014-08" db="EMBL/GenBank/DDBJ databases">
        <title>Coriobacteriaceae sp. complete genome.</title>
        <authorList>
            <person name="Looft T."/>
            <person name="Bayles D.O."/>
            <person name="Stanton T.B."/>
        </authorList>
    </citation>
    <scope>NUCLEOTIDE SEQUENCE [LARGE SCALE GENOMIC DNA]</scope>
    <source>
        <strain evidence="6">68-1-3</strain>
    </source>
</reference>
<dbReference type="STRING" id="1531429.JI75_05305"/>
<evidence type="ECO:0000256" key="2">
    <source>
        <dbReference type="ARBA" id="ARBA00023125"/>
    </source>
</evidence>
<dbReference type="InterPro" id="IPR036390">
    <property type="entry name" value="WH_DNA-bd_sf"/>
</dbReference>
<sequence>MLDRNLDLDELLSGTFNSILRVEEQALQNRFTEGLSITDVHTIVAVGMYERNPMNVAANRLGITLATLTSAVKKLEAQGFVRRERDEADRRKVLLSLTARGRKVYRAHRIFHEEMLSAALSELDDREAKVLAEALSKLKEFFDSRA</sequence>
<dbReference type="Pfam" id="PF01047">
    <property type="entry name" value="MarR"/>
    <property type="match status" value="1"/>
</dbReference>
<dbReference type="InterPro" id="IPR036388">
    <property type="entry name" value="WH-like_DNA-bd_sf"/>
</dbReference>
<dbReference type="GO" id="GO:0003700">
    <property type="term" value="F:DNA-binding transcription factor activity"/>
    <property type="evidence" value="ECO:0007669"/>
    <property type="project" value="InterPro"/>
</dbReference>
<accession>A0A0A8B3V2</accession>
<dbReference type="PANTHER" id="PTHR42756:SF1">
    <property type="entry name" value="TRANSCRIPTIONAL REPRESSOR OF EMRAB OPERON"/>
    <property type="match status" value="1"/>
</dbReference>
<dbReference type="SUPFAM" id="SSF46785">
    <property type="entry name" value="Winged helix' DNA-binding domain"/>
    <property type="match status" value="1"/>
</dbReference>
<dbReference type="GO" id="GO:0003677">
    <property type="term" value="F:DNA binding"/>
    <property type="evidence" value="ECO:0007669"/>
    <property type="project" value="UniProtKB-KW"/>
</dbReference>